<dbReference type="AlphaFoldDB" id="A0A366JG63"/>
<evidence type="ECO:0000313" key="1">
    <source>
        <dbReference type="EMBL" id="RBP85971.1"/>
    </source>
</evidence>
<dbReference type="Proteomes" id="UP000252731">
    <property type="component" value="Unassembled WGS sequence"/>
</dbReference>
<proteinExistence type="predicted"/>
<name>A0A366JG63_CYTFI</name>
<organism evidence="1 2">
    <name type="scientific">Cytobacillus firmus</name>
    <name type="common">Bacillus firmus</name>
    <dbReference type="NCBI Taxonomy" id="1399"/>
    <lineage>
        <taxon>Bacteria</taxon>
        <taxon>Bacillati</taxon>
        <taxon>Bacillota</taxon>
        <taxon>Bacilli</taxon>
        <taxon>Bacillales</taxon>
        <taxon>Bacillaceae</taxon>
        <taxon>Cytobacillus</taxon>
    </lineage>
</organism>
<reference evidence="1 2" key="1">
    <citation type="submission" date="2018-06" db="EMBL/GenBank/DDBJ databases">
        <title>Freshwater and sediment microbial communities from various areas in North America, analyzing microbe dynamics in response to fracking.</title>
        <authorList>
            <person name="Lamendella R."/>
        </authorList>
    </citation>
    <scope>NUCLEOTIDE SEQUENCE [LARGE SCALE GENOMIC DNA]</scope>
    <source>
        <strain evidence="1 2">14_TX</strain>
    </source>
</reference>
<accession>A0A366JG63</accession>
<evidence type="ECO:0000313" key="2">
    <source>
        <dbReference type="Proteomes" id="UP000252731"/>
    </source>
</evidence>
<gene>
    <name evidence="1" type="ORF">DFO70_1363</name>
</gene>
<keyword evidence="2" id="KW-1185">Reference proteome</keyword>
<dbReference type="EMBL" id="QNSF01000036">
    <property type="protein sequence ID" value="RBP85971.1"/>
    <property type="molecule type" value="Genomic_DNA"/>
</dbReference>
<comment type="caution">
    <text evidence="1">The sequence shown here is derived from an EMBL/GenBank/DDBJ whole genome shotgun (WGS) entry which is preliminary data.</text>
</comment>
<protein>
    <submittedName>
        <fullName evidence="1">Uncharacterized protein</fullName>
    </submittedName>
</protein>
<sequence>MNIVFTCQFCNSIVDDGGYITVIGSRYWIGIVCGCDNKDIKELETYIRNKTSLKVIRK</sequence>